<dbReference type="EMBL" id="PYGA01000008">
    <property type="protein sequence ID" value="PSK97299.1"/>
    <property type="molecule type" value="Genomic_DNA"/>
</dbReference>
<feature type="transmembrane region" description="Helical" evidence="2">
    <location>
        <begin position="20"/>
        <end position="42"/>
    </location>
</feature>
<evidence type="ECO:0000256" key="1">
    <source>
        <dbReference type="SAM" id="MobiDB-lite"/>
    </source>
</evidence>
<organism evidence="3 4">
    <name type="scientific">Murinocardiopsis flavida</name>
    <dbReference type="NCBI Taxonomy" id="645275"/>
    <lineage>
        <taxon>Bacteria</taxon>
        <taxon>Bacillati</taxon>
        <taxon>Actinomycetota</taxon>
        <taxon>Actinomycetes</taxon>
        <taxon>Streptosporangiales</taxon>
        <taxon>Nocardiopsidaceae</taxon>
        <taxon>Murinocardiopsis</taxon>
    </lineage>
</organism>
<feature type="region of interest" description="Disordered" evidence="1">
    <location>
        <begin position="88"/>
        <end position="118"/>
    </location>
</feature>
<sequence length="255" mass="27636">MENSEERATERRGLHGKRAFFVVLGSGILAALLVFGVLVGIVRTLGSAVAGPPVAGQGSKGVAPERGPVKEMKVGALDLCQALEQEGLQGDLPERKDDGSHYIDTASRGGPDEDSNRTVSDRCEWVIEPEYNRTLTVELTYKAFVSGGEEGSIGSQADRHLRQGISKLESEFPEGSRPRALEGFGEESAYIFGETSSGERKFVAAGREKSGVLFLSFAEIKQSKMADDELNNELKGKAMGAEPRLFERFDRLLPD</sequence>
<evidence type="ECO:0000313" key="4">
    <source>
        <dbReference type="Proteomes" id="UP000240542"/>
    </source>
</evidence>
<keyword evidence="2" id="KW-1133">Transmembrane helix</keyword>
<protein>
    <recommendedName>
        <fullName evidence="5">DUF3558 domain-containing protein</fullName>
    </recommendedName>
</protein>
<keyword evidence="2" id="KW-0472">Membrane</keyword>
<accession>A0A2P8DJE2</accession>
<name>A0A2P8DJE2_9ACTN</name>
<dbReference type="Proteomes" id="UP000240542">
    <property type="component" value="Unassembled WGS sequence"/>
</dbReference>
<keyword evidence="2" id="KW-0812">Transmembrane</keyword>
<evidence type="ECO:0000256" key="2">
    <source>
        <dbReference type="SAM" id="Phobius"/>
    </source>
</evidence>
<reference evidence="3 4" key="1">
    <citation type="submission" date="2018-03" db="EMBL/GenBank/DDBJ databases">
        <title>Genomic Encyclopedia of Archaeal and Bacterial Type Strains, Phase II (KMG-II): from individual species to whole genera.</title>
        <authorList>
            <person name="Goeker M."/>
        </authorList>
    </citation>
    <scope>NUCLEOTIDE SEQUENCE [LARGE SCALE GENOMIC DNA]</scope>
    <source>
        <strain evidence="3 4">DSM 45312</strain>
    </source>
</reference>
<dbReference type="AlphaFoldDB" id="A0A2P8DJE2"/>
<dbReference type="OrthoDB" id="3431941at2"/>
<feature type="compositionally biased region" description="Basic and acidic residues" evidence="1">
    <location>
        <begin position="92"/>
        <end position="101"/>
    </location>
</feature>
<keyword evidence="4" id="KW-1185">Reference proteome</keyword>
<evidence type="ECO:0000313" key="3">
    <source>
        <dbReference type="EMBL" id="PSK97299.1"/>
    </source>
</evidence>
<gene>
    <name evidence="3" type="ORF">CLV63_10817</name>
</gene>
<proteinExistence type="predicted"/>
<comment type="caution">
    <text evidence="3">The sequence shown here is derived from an EMBL/GenBank/DDBJ whole genome shotgun (WGS) entry which is preliminary data.</text>
</comment>
<evidence type="ECO:0008006" key="5">
    <source>
        <dbReference type="Google" id="ProtNLM"/>
    </source>
</evidence>
<dbReference type="RefSeq" id="WP_146165556.1">
    <property type="nucleotide sequence ID" value="NZ_PYGA01000008.1"/>
</dbReference>